<dbReference type="Proteomes" id="UP000578697">
    <property type="component" value="Unassembled WGS sequence"/>
</dbReference>
<gene>
    <name evidence="2" type="ORF">HNP77_002036</name>
</gene>
<dbReference type="PROSITE" id="PS51257">
    <property type="entry name" value="PROKAR_LIPOPROTEIN"/>
    <property type="match status" value="1"/>
</dbReference>
<evidence type="ECO:0000313" key="2">
    <source>
        <dbReference type="EMBL" id="MBB5219654.1"/>
    </source>
</evidence>
<accession>A0A840SFI8</accession>
<evidence type="ECO:0008006" key="4">
    <source>
        <dbReference type="Google" id="ProtNLM"/>
    </source>
</evidence>
<dbReference type="EMBL" id="JACHFR010000003">
    <property type="protein sequence ID" value="MBB5219654.1"/>
    <property type="molecule type" value="Genomic_DNA"/>
</dbReference>
<organism evidence="2 3">
    <name type="scientific">Treponema rectale</name>
    <dbReference type="NCBI Taxonomy" id="744512"/>
    <lineage>
        <taxon>Bacteria</taxon>
        <taxon>Pseudomonadati</taxon>
        <taxon>Spirochaetota</taxon>
        <taxon>Spirochaetia</taxon>
        <taxon>Spirochaetales</taxon>
        <taxon>Treponemataceae</taxon>
        <taxon>Treponema</taxon>
    </lineage>
</organism>
<keyword evidence="3" id="KW-1185">Reference proteome</keyword>
<feature type="chain" id="PRO_5032761207" description="Lipoprotein" evidence="1">
    <location>
        <begin position="21"/>
        <end position="174"/>
    </location>
</feature>
<feature type="signal peptide" evidence="1">
    <location>
        <begin position="1"/>
        <end position="20"/>
    </location>
</feature>
<reference evidence="2 3" key="1">
    <citation type="submission" date="2020-08" db="EMBL/GenBank/DDBJ databases">
        <title>Genomic Encyclopedia of Type Strains, Phase IV (KMG-IV): sequencing the most valuable type-strain genomes for metagenomic binning, comparative biology and taxonomic classification.</title>
        <authorList>
            <person name="Goeker M."/>
        </authorList>
    </citation>
    <scope>NUCLEOTIDE SEQUENCE [LARGE SCALE GENOMIC DNA]</scope>
    <source>
        <strain evidence="2 3">DSM 103679</strain>
    </source>
</reference>
<dbReference type="RefSeq" id="WP_184653072.1">
    <property type="nucleotide sequence ID" value="NZ_JACHFR010000003.1"/>
</dbReference>
<protein>
    <recommendedName>
        <fullName evidence="4">Lipoprotein</fullName>
    </recommendedName>
</protein>
<name>A0A840SFI8_9SPIR</name>
<keyword evidence="1" id="KW-0732">Signal</keyword>
<dbReference type="AlphaFoldDB" id="A0A840SFI8"/>
<evidence type="ECO:0000256" key="1">
    <source>
        <dbReference type="SAM" id="SignalP"/>
    </source>
</evidence>
<proteinExistence type="predicted"/>
<comment type="caution">
    <text evidence="2">The sequence shown here is derived from an EMBL/GenBank/DDBJ whole genome shotgun (WGS) entry which is preliminary data.</text>
</comment>
<sequence length="174" mass="19931">MKLKSAAVFFLLSACLFLLTGCPDENYDDYLPGVVFSLSPSEEEMDLSPDSYDRQNMAASFMTDFSRYESYSISVDIFAYFLQPEGYKIRKTADFAVVYDTDDETETDIRGRDVLCTSEGESVNRRITKRFVIPTEKLEKILYSVEFFVSAKGKDGRTYYSGYCFQMDLSQSDI</sequence>
<evidence type="ECO:0000313" key="3">
    <source>
        <dbReference type="Proteomes" id="UP000578697"/>
    </source>
</evidence>